<dbReference type="EMBL" id="JAUEPL010000052">
    <property type="protein sequence ID" value="MDN3297456.1"/>
    <property type="molecule type" value="Genomic_DNA"/>
</dbReference>
<name>A0ABT7ZD71_9ACTN</name>
<proteinExistence type="predicted"/>
<dbReference type="InterPro" id="IPR036661">
    <property type="entry name" value="Luciferase-like_sf"/>
</dbReference>
<protein>
    <recommendedName>
        <fullName evidence="3">LLM class flavin-dependent oxidoreductase</fullName>
    </recommendedName>
</protein>
<evidence type="ECO:0000313" key="1">
    <source>
        <dbReference type="EMBL" id="MDN3297456.1"/>
    </source>
</evidence>
<reference evidence="1" key="1">
    <citation type="submission" date="2023-06" db="EMBL/GenBank/DDBJ databases">
        <title>WGS-Sequencing of Streptomyces ficellus isolate 21 collected from sand in Gara Djebilet Iron Mine in Algeria.</title>
        <authorList>
            <person name="Zegers G.P."/>
            <person name="Gomez A."/>
            <person name="Gueddou A."/>
            <person name="Zahara A.F."/>
            <person name="Worth M."/>
            <person name="Sevigny J.L."/>
            <person name="Tisa L."/>
        </authorList>
    </citation>
    <scope>NUCLEOTIDE SEQUENCE</scope>
    <source>
        <strain evidence="1">AS11</strain>
    </source>
</reference>
<dbReference type="SUPFAM" id="SSF51679">
    <property type="entry name" value="Bacterial luciferase-like"/>
    <property type="match status" value="1"/>
</dbReference>
<evidence type="ECO:0000313" key="2">
    <source>
        <dbReference type="Proteomes" id="UP001174050"/>
    </source>
</evidence>
<dbReference type="Gene3D" id="3.20.20.30">
    <property type="entry name" value="Luciferase-like domain"/>
    <property type="match status" value="1"/>
</dbReference>
<comment type="caution">
    <text evidence="1">The sequence shown here is derived from an EMBL/GenBank/DDBJ whole genome shotgun (WGS) entry which is preliminary data.</text>
</comment>
<accession>A0ABT7ZD71</accession>
<sequence>MAIEAPERDPYTEALASAAMHMQIDHYAAMLARGGITYDINDPKSAGAAMVDGGAFLYGTLDELAGLLAEYREAGVDEVVLHTTGVLVRFGEQAVKEELGMLLSACVRACVPARVCCESDRVRW</sequence>
<evidence type="ECO:0008006" key="3">
    <source>
        <dbReference type="Google" id="ProtNLM"/>
    </source>
</evidence>
<organism evidence="1 2">
    <name type="scientific">Streptomyces ficellus</name>
    <dbReference type="NCBI Taxonomy" id="1977088"/>
    <lineage>
        <taxon>Bacteria</taxon>
        <taxon>Bacillati</taxon>
        <taxon>Actinomycetota</taxon>
        <taxon>Actinomycetes</taxon>
        <taxon>Kitasatosporales</taxon>
        <taxon>Streptomycetaceae</taxon>
        <taxon>Streptomyces</taxon>
    </lineage>
</organism>
<keyword evidence="2" id="KW-1185">Reference proteome</keyword>
<dbReference type="RefSeq" id="WP_290114820.1">
    <property type="nucleotide sequence ID" value="NZ_JAUEPL010000052.1"/>
</dbReference>
<gene>
    <name evidence="1" type="ORF">QWM81_26145</name>
</gene>
<dbReference type="Proteomes" id="UP001174050">
    <property type="component" value="Unassembled WGS sequence"/>
</dbReference>